<evidence type="ECO:0000313" key="1">
    <source>
        <dbReference type="EMBL" id="TLV01397.1"/>
    </source>
</evidence>
<proteinExistence type="predicted"/>
<dbReference type="EMBL" id="VCEJ01000004">
    <property type="protein sequence ID" value="TLV01397.1"/>
    <property type="molecule type" value="Genomic_DNA"/>
</dbReference>
<evidence type="ECO:0000313" key="2">
    <source>
        <dbReference type="Proteomes" id="UP000306402"/>
    </source>
</evidence>
<dbReference type="OrthoDB" id="950459at2"/>
<reference evidence="1 2" key="1">
    <citation type="submission" date="2019-05" db="EMBL/GenBank/DDBJ databases">
        <authorList>
            <person name="Qu J.-H."/>
        </authorList>
    </citation>
    <scope>NUCLEOTIDE SEQUENCE [LARGE SCALE GENOMIC DNA]</scope>
    <source>
        <strain evidence="1 2">T17</strain>
    </source>
</reference>
<name>A0A5R9KZ81_9BACT</name>
<accession>A0A5R9KZ81</accession>
<dbReference type="InterPro" id="IPR053842">
    <property type="entry name" value="NikA-like"/>
</dbReference>
<sequence>MKKDNNNRIKMLNVRLTPDEFQQLLRKVQRTTCRRTSEYARKVLLSEPVIVNHRNQLFDEVMVELTRLRRDLSTAGNNLNQAVKRLHALSKIADFSSWLETYEGDKNRLIELVNEINIYISKASKIWLQS</sequence>
<dbReference type="Proteomes" id="UP000306402">
    <property type="component" value="Unassembled WGS sequence"/>
</dbReference>
<dbReference type="AlphaFoldDB" id="A0A5R9KZ81"/>
<dbReference type="Pfam" id="PF21983">
    <property type="entry name" value="NikA-like"/>
    <property type="match status" value="1"/>
</dbReference>
<gene>
    <name evidence="1" type="ORF">FEN17_18375</name>
</gene>
<organism evidence="1 2">
    <name type="scientific">Dyadobacter luticola</name>
    <dbReference type="NCBI Taxonomy" id="1979387"/>
    <lineage>
        <taxon>Bacteria</taxon>
        <taxon>Pseudomonadati</taxon>
        <taxon>Bacteroidota</taxon>
        <taxon>Cytophagia</taxon>
        <taxon>Cytophagales</taxon>
        <taxon>Spirosomataceae</taxon>
        <taxon>Dyadobacter</taxon>
    </lineage>
</organism>
<dbReference type="RefSeq" id="WP_138366768.1">
    <property type="nucleotide sequence ID" value="NZ_VCEJ01000004.1"/>
</dbReference>
<comment type="caution">
    <text evidence="1">The sequence shown here is derived from an EMBL/GenBank/DDBJ whole genome shotgun (WGS) entry which is preliminary data.</text>
</comment>
<keyword evidence="2" id="KW-1185">Reference proteome</keyword>
<protein>
    <submittedName>
        <fullName evidence="1">Plasmid mobilization relaxosome protein MobC</fullName>
    </submittedName>
</protein>